<protein>
    <recommendedName>
        <fullName evidence="3">Aminoglycoside phosphotransferase domain-containing protein</fullName>
    </recommendedName>
</protein>
<organism evidence="1 2">
    <name type="scientific">Alternaria atra</name>
    <dbReference type="NCBI Taxonomy" id="119953"/>
    <lineage>
        <taxon>Eukaryota</taxon>
        <taxon>Fungi</taxon>
        <taxon>Dikarya</taxon>
        <taxon>Ascomycota</taxon>
        <taxon>Pezizomycotina</taxon>
        <taxon>Dothideomycetes</taxon>
        <taxon>Pleosporomycetidae</taxon>
        <taxon>Pleosporales</taxon>
        <taxon>Pleosporineae</taxon>
        <taxon>Pleosporaceae</taxon>
        <taxon>Alternaria</taxon>
        <taxon>Alternaria sect. Ulocladioides</taxon>
    </lineage>
</organism>
<name>A0A8J2I4G6_9PLEO</name>
<gene>
    <name evidence="1" type="ORF">ALTATR162_LOCUS7095</name>
</gene>
<dbReference type="OrthoDB" id="10003767at2759"/>
<proteinExistence type="predicted"/>
<dbReference type="Proteomes" id="UP000676310">
    <property type="component" value="Unassembled WGS sequence"/>
</dbReference>
<accession>A0A8J2I4G6</accession>
<dbReference type="InterPro" id="IPR011009">
    <property type="entry name" value="Kinase-like_dom_sf"/>
</dbReference>
<evidence type="ECO:0000313" key="2">
    <source>
        <dbReference type="Proteomes" id="UP000676310"/>
    </source>
</evidence>
<sequence>MTTPEFMQHQVRRWQLLEKYNCENNATIWEKFKIIIQALYDMEFILDDEKFYFCHLDLYARNMLVEIEDDSTLRLTGLLDWDAEFAHFCPKFVAYRAPFWLWLSRDQNEYDEMIAADTPVDADLQHLKILWEDVASDEWKRYAYTPEYLIARRIFTRLRNGICCVGDKNDARSIIDDWQKLHYDQKLTTVHSDDDDSYGSGYGDRDHKR</sequence>
<reference evidence="1" key="1">
    <citation type="submission" date="2021-05" db="EMBL/GenBank/DDBJ databases">
        <authorList>
            <person name="Stam R."/>
        </authorList>
    </citation>
    <scope>NUCLEOTIDE SEQUENCE</scope>
    <source>
        <strain evidence="1">CS162</strain>
    </source>
</reference>
<dbReference type="AlphaFoldDB" id="A0A8J2I4G6"/>
<keyword evidence="2" id="KW-1185">Reference proteome</keyword>
<dbReference type="EMBL" id="CAJRGZ010000022">
    <property type="protein sequence ID" value="CAG5169891.1"/>
    <property type="molecule type" value="Genomic_DNA"/>
</dbReference>
<dbReference type="SUPFAM" id="SSF56112">
    <property type="entry name" value="Protein kinase-like (PK-like)"/>
    <property type="match status" value="1"/>
</dbReference>
<evidence type="ECO:0000313" key="1">
    <source>
        <dbReference type="EMBL" id="CAG5169891.1"/>
    </source>
</evidence>
<comment type="caution">
    <text evidence="1">The sequence shown here is derived from an EMBL/GenBank/DDBJ whole genome shotgun (WGS) entry which is preliminary data.</text>
</comment>
<dbReference type="GeneID" id="67019057"/>
<dbReference type="RefSeq" id="XP_043170656.1">
    <property type="nucleotide sequence ID" value="XM_043314721.1"/>
</dbReference>
<evidence type="ECO:0008006" key="3">
    <source>
        <dbReference type="Google" id="ProtNLM"/>
    </source>
</evidence>